<feature type="non-terminal residue" evidence="9">
    <location>
        <position position="215"/>
    </location>
</feature>
<comment type="caution">
    <text evidence="9">The sequence shown here is derived from an EMBL/GenBank/DDBJ whole genome shotgun (WGS) entry which is preliminary data.</text>
</comment>
<feature type="transmembrane region" description="Helical" evidence="8">
    <location>
        <begin position="6"/>
        <end position="25"/>
    </location>
</feature>
<evidence type="ECO:0000256" key="2">
    <source>
        <dbReference type="ARBA" id="ARBA00022448"/>
    </source>
</evidence>
<sequence length="215" mass="22467">MGVRAGSRGLMLHVVTMGLVSLFLEPLIRVLGNVKRLWSLGNGMLAGCMVLTVVISAVAGHARGGSGPPEVVEPPPAEVRAYCYGLFAIFGIPQARQSIPKTLALAKARLALGLLNLAIVIPQMGVTLISGPLDSLFGGSNLPAFILGGFAAAAGGFAALQLPDPVWEMPRVISRVLIPERNTVVVQKLLDEINVGHQHSSAAITNQTQSIKGIP</sequence>
<dbReference type="PANTHER" id="PTHR19432">
    <property type="entry name" value="SUGAR TRANSPORTER"/>
    <property type="match status" value="1"/>
</dbReference>
<evidence type="ECO:0000256" key="8">
    <source>
        <dbReference type="SAM" id="Phobius"/>
    </source>
</evidence>
<organism evidence="9 10">
    <name type="scientific">Striga asiatica</name>
    <name type="common">Asiatic witchweed</name>
    <name type="synonym">Buchnera asiatica</name>
    <dbReference type="NCBI Taxonomy" id="4170"/>
    <lineage>
        <taxon>Eukaryota</taxon>
        <taxon>Viridiplantae</taxon>
        <taxon>Streptophyta</taxon>
        <taxon>Embryophyta</taxon>
        <taxon>Tracheophyta</taxon>
        <taxon>Spermatophyta</taxon>
        <taxon>Magnoliopsida</taxon>
        <taxon>eudicotyledons</taxon>
        <taxon>Gunneridae</taxon>
        <taxon>Pentapetalae</taxon>
        <taxon>asterids</taxon>
        <taxon>lamiids</taxon>
        <taxon>Lamiales</taxon>
        <taxon>Orobanchaceae</taxon>
        <taxon>Buchnereae</taxon>
        <taxon>Striga</taxon>
    </lineage>
</organism>
<keyword evidence="7 8" id="KW-0472">Membrane</keyword>
<evidence type="ECO:0000256" key="4">
    <source>
        <dbReference type="ARBA" id="ARBA00022692"/>
    </source>
</evidence>
<evidence type="ECO:0000313" key="10">
    <source>
        <dbReference type="Proteomes" id="UP000325081"/>
    </source>
</evidence>
<feature type="transmembrane region" description="Helical" evidence="8">
    <location>
        <begin position="142"/>
        <end position="162"/>
    </location>
</feature>
<gene>
    <name evidence="9" type="ORF">STAS_14212</name>
</gene>
<keyword evidence="5" id="KW-0769">Symport</keyword>
<evidence type="ECO:0000313" key="9">
    <source>
        <dbReference type="EMBL" id="GER37798.1"/>
    </source>
</evidence>
<evidence type="ECO:0000256" key="3">
    <source>
        <dbReference type="ARBA" id="ARBA00022597"/>
    </source>
</evidence>
<keyword evidence="10" id="KW-1185">Reference proteome</keyword>
<protein>
    <submittedName>
        <fullName evidence="9">Sucrose transport protein</fullName>
    </submittedName>
</protein>
<dbReference type="PANTHER" id="PTHR19432:SF70">
    <property type="entry name" value="SUCROSE TRANSPORT PROTEIN SUC1-RELATED"/>
    <property type="match status" value="1"/>
</dbReference>
<evidence type="ECO:0000256" key="7">
    <source>
        <dbReference type="ARBA" id="ARBA00023136"/>
    </source>
</evidence>
<dbReference type="AlphaFoldDB" id="A0A5A7PYZ7"/>
<proteinExistence type="predicted"/>
<keyword evidence="2" id="KW-0813">Transport</keyword>
<dbReference type="Proteomes" id="UP000325081">
    <property type="component" value="Unassembled WGS sequence"/>
</dbReference>
<evidence type="ECO:0000256" key="6">
    <source>
        <dbReference type="ARBA" id="ARBA00022989"/>
    </source>
</evidence>
<dbReference type="GO" id="GO:0005886">
    <property type="term" value="C:plasma membrane"/>
    <property type="evidence" value="ECO:0007669"/>
    <property type="project" value="TreeGrafter"/>
</dbReference>
<comment type="subcellular location">
    <subcellularLocation>
        <location evidence="1">Membrane</location>
        <topology evidence="1">Multi-pass membrane protein</topology>
    </subcellularLocation>
</comment>
<feature type="transmembrane region" description="Helical" evidence="8">
    <location>
        <begin position="108"/>
        <end position="130"/>
    </location>
</feature>
<keyword evidence="6 8" id="KW-1133">Transmembrane helix</keyword>
<keyword evidence="3" id="KW-0762">Sugar transport</keyword>
<keyword evidence="4 8" id="KW-0812">Transmembrane</keyword>
<dbReference type="EMBL" id="BKCP01005405">
    <property type="protein sequence ID" value="GER37798.1"/>
    <property type="molecule type" value="Genomic_DNA"/>
</dbReference>
<evidence type="ECO:0000256" key="5">
    <source>
        <dbReference type="ARBA" id="ARBA00022847"/>
    </source>
</evidence>
<dbReference type="OrthoDB" id="1735933at2759"/>
<name>A0A5A7PYZ7_STRAF</name>
<accession>A0A5A7PYZ7</accession>
<reference evidence="10" key="1">
    <citation type="journal article" date="2019" name="Curr. Biol.">
        <title>Genome Sequence of Striga asiatica Provides Insight into the Evolution of Plant Parasitism.</title>
        <authorList>
            <person name="Yoshida S."/>
            <person name="Kim S."/>
            <person name="Wafula E.K."/>
            <person name="Tanskanen J."/>
            <person name="Kim Y.M."/>
            <person name="Honaas L."/>
            <person name="Yang Z."/>
            <person name="Spallek T."/>
            <person name="Conn C.E."/>
            <person name="Ichihashi Y."/>
            <person name="Cheong K."/>
            <person name="Cui S."/>
            <person name="Der J.P."/>
            <person name="Gundlach H."/>
            <person name="Jiao Y."/>
            <person name="Hori C."/>
            <person name="Ishida J.K."/>
            <person name="Kasahara H."/>
            <person name="Kiba T."/>
            <person name="Kim M.S."/>
            <person name="Koo N."/>
            <person name="Laohavisit A."/>
            <person name="Lee Y.H."/>
            <person name="Lumba S."/>
            <person name="McCourt P."/>
            <person name="Mortimer J.C."/>
            <person name="Mutuku J.M."/>
            <person name="Nomura T."/>
            <person name="Sasaki-Sekimoto Y."/>
            <person name="Seto Y."/>
            <person name="Wang Y."/>
            <person name="Wakatake T."/>
            <person name="Sakakibara H."/>
            <person name="Demura T."/>
            <person name="Yamaguchi S."/>
            <person name="Yoneyama K."/>
            <person name="Manabe R.I."/>
            <person name="Nelson D.C."/>
            <person name="Schulman A.H."/>
            <person name="Timko M.P."/>
            <person name="dePamphilis C.W."/>
            <person name="Choi D."/>
            <person name="Shirasu K."/>
        </authorList>
    </citation>
    <scope>NUCLEOTIDE SEQUENCE [LARGE SCALE GENOMIC DNA]</scope>
    <source>
        <strain evidence="10">cv. UVA1</strain>
    </source>
</reference>
<evidence type="ECO:0000256" key="1">
    <source>
        <dbReference type="ARBA" id="ARBA00004141"/>
    </source>
</evidence>
<dbReference type="GO" id="GO:0008506">
    <property type="term" value="F:sucrose:proton symporter activity"/>
    <property type="evidence" value="ECO:0007669"/>
    <property type="project" value="TreeGrafter"/>
</dbReference>
<dbReference type="GO" id="GO:0005773">
    <property type="term" value="C:vacuole"/>
    <property type="evidence" value="ECO:0007669"/>
    <property type="project" value="TreeGrafter"/>
</dbReference>
<feature type="transmembrane region" description="Helical" evidence="8">
    <location>
        <begin position="37"/>
        <end position="59"/>
    </location>
</feature>